<dbReference type="Proteomes" id="UP001189429">
    <property type="component" value="Unassembled WGS sequence"/>
</dbReference>
<organism evidence="2 3">
    <name type="scientific">Prorocentrum cordatum</name>
    <dbReference type="NCBI Taxonomy" id="2364126"/>
    <lineage>
        <taxon>Eukaryota</taxon>
        <taxon>Sar</taxon>
        <taxon>Alveolata</taxon>
        <taxon>Dinophyceae</taxon>
        <taxon>Prorocentrales</taxon>
        <taxon>Prorocentraceae</taxon>
        <taxon>Prorocentrum</taxon>
    </lineage>
</organism>
<accession>A0ABN9WSB5</accession>
<dbReference type="EMBL" id="CAUYUJ010019250">
    <property type="protein sequence ID" value="CAK0889674.1"/>
    <property type="molecule type" value="Genomic_DNA"/>
</dbReference>
<feature type="compositionally biased region" description="Low complexity" evidence="1">
    <location>
        <begin position="142"/>
        <end position="154"/>
    </location>
</feature>
<gene>
    <name evidence="2" type="ORF">PCOR1329_LOCUS70147</name>
</gene>
<evidence type="ECO:0008006" key="4">
    <source>
        <dbReference type="Google" id="ProtNLM"/>
    </source>
</evidence>
<comment type="caution">
    <text evidence="2">The sequence shown here is derived from an EMBL/GenBank/DDBJ whole genome shotgun (WGS) entry which is preliminary data.</text>
</comment>
<evidence type="ECO:0000256" key="1">
    <source>
        <dbReference type="SAM" id="MobiDB-lite"/>
    </source>
</evidence>
<feature type="non-terminal residue" evidence="2">
    <location>
        <position position="1"/>
    </location>
</feature>
<keyword evidence="3" id="KW-1185">Reference proteome</keyword>
<proteinExistence type="predicted"/>
<sequence length="188" mass="19356">RWTMAVPGDVDEGEHSSMVKAMLPLMKRALTSTNPSVVQASLDSLKRMELMFDRGAMDPHVEALAEVLERQCVLPGGAARAGSILETFGALLSSDAASALRSGRGSGGLGSASRRWGHRSPARSLHRVPARAIDGGATDPTAALPSLPPSGSLLPSPPSFSAPPPLVAFSAVGLVAGAQVDCRPPPGY</sequence>
<evidence type="ECO:0000313" key="3">
    <source>
        <dbReference type="Proteomes" id="UP001189429"/>
    </source>
</evidence>
<feature type="compositionally biased region" description="Basic residues" evidence="1">
    <location>
        <begin position="115"/>
        <end position="129"/>
    </location>
</feature>
<protein>
    <recommendedName>
        <fullName evidence="4">HEAT repeat-containing protein 1</fullName>
    </recommendedName>
</protein>
<feature type="region of interest" description="Disordered" evidence="1">
    <location>
        <begin position="102"/>
        <end position="158"/>
    </location>
</feature>
<name>A0ABN9WSB5_9DINO</name>
<reference evidence="2" key="1">
    <citation type="submission" date="2023-10" db="EMBL/GenBank/DDBJ databases">
        <authorList>
            <person name="Chen Y."/>
            <person name="Shah S."/>
            <person name="Dougan E. K."/>
            <person name="Thang M."/>
            <person name="Chan C."/>
        </authorList>
    </citation>
    <scope>NUCLEOTIDE SEQUENCE [LARGE SCALE GENOMIC DNA]</scope>
</reference>
<evidence type="ECO:0000313" key="2">
    <source>
        <dbReference type="EMBL" id="CAK0889674.1"/>
    </source>
</evidence>